<evidence type="ECO:0000313" key="10">
    <source>
        <dbReference type="Proteomes" id="UP000537204"/>
    </source>
</evidence>
<dbReference type="InterPro" id="IPR008999">
    <property type="entry name" value="Actin-crosslinking"/>
</dbReference>
<evidence type="ECO:0000256" key="7">
    <source>
        <dbReference type="SAM" id="SignalP"/>
    </source>
</evidence>
<evidence type="ECO:0000256" key="6">
    <source>
        <dbReference type="RuleBase" id="RU004453"/>
    </source>
</evidence>
<keyword evidence="3 5" id="KW-0378">Hydrolase</keyword>
<proteinExistence type="inferred from homology"/>
<evidence type="ECO:0000256" key="2">
    <source>
        <dbReference type="ARBA" id="ARBA00012729"/>
    </source>
</evidence>
<evidence type="ECO:0000313" key="9">
    <source>
        <dbReference type="EMBL" id="MBB5635216.1"/>
    </source>
</evidence>
<gene>
    <name evidence="9" type="ORF">HDE68_001101</name>
</gene>
<feature type="chain" id="PRO_5030541803" description="chitinase" evidence="7">
    <location>
        <begin position="25"/>
        <end position="465"/>
    </location>
</feature>
<dbReference type="SMART" id="SM00636">
    <property type="entry name" value="Glyco_18"/>
    <property type="match status" value="1"/>
</dbReference>
<organism evidence="9 10">
    <name type="scientific">Pedobacter cryoconitis</name>
    <dbReference type="NCBI Taxonomy" id="188932"/>
    <lineage>
        <taxon>Bacteria</taxon>
        <taxon>Pseudomonadati</taxon>
        <taxon>Bacteroidota</taxon>
        <taxon>Sphingobacteriia</taxon>
        <taxon>Sphingobacteriales</taxon>
        <taxon>Sphingobacteriaceae</taxon>
        <taxon>Pedobacter</taxon>
    </lineage>
</organism>
<dbReference type="InterPro" id="IPR001579">
    <property type="entry name" value="Glyco_hydro_18_chit_AS"/>
</dbReference>
<dbReference type="EMBL" id="JACHCE010000001">
    <property type="protein sequence ID" value="MBB5635216.1"/>
    <property type="molecule type" value="Genomic_DNA"/>
</dbReference>
<feature type="signal peptide" evidence="7">
    <location>
        <begin position="1"/>
        <end position="24"/>
    </location>
</feature>
<dbReference type="InterPro" id="IPR017853">
    <property type="entry name" value="GH"/>
</dbReference>
<dbReference type="GO" id="GO:0008843">
    <property type="term" value="F:endochitinase activity"/>
    <property type="evidence" value="ECO:0007669"/>
    <property type="project" value="UniProtKB-EC"/>
</dbReference>
<dbReference type="InterPro" id="IPR050314">
    <property type="entry name" value="Glycosyl_Hydrlase_18"/>
</dbReference>
<comment type="caution">
    <text evidence="9">The sequence shown here is derived from an EMBL/GenBank/DDBJ whole genome shotgun (WGS) entry which is preliminary data.</text>
</comment>
<evidence type="ECO:0000256" key="1">
    <source>
        <dbReference type="ARBA" id="ARBA00000822"/>
    </source>
</evidence>
<dbReference type="InterPro" id="IPR011583">
    <property type="entry name" value="Chitinase_II/V-like_cat"/>
</dbReference>
<dbReference type="SUPFAM" id="SSF51445">
    <property type="entry name" value="(Trans)glycosidases"/>
    <property type="match status" value="1"/>
</dbReference>
<dbReference type="Gene3D" id="3.20.20.80">
    <property type="entry name" value="Glycosidases"/>
    <property type="match status" value="1"/>
</dbReference>
<dbReference type="CDD" id="cd23342">
    <property type="entry name" value="beta-trefoil_FSCN_ZgPorA-like"/>
    <property type="match status" value="1"/>
</dbReference>
<dbReference type="PROSITE" id="PS51910">
    <property type="entry name" value="GH18_2"/>
    <property type="match status" value="1"/>
</dbReference>
<dbReference type="SUPFAM" id="SSF50405">
    <property type="entry name" value="Actin-crosslinking proteins"/>
    <property type="match status" value="1"/>
</dbReference>
<dbReference type="Gene3D" id="2.80.10.50">
    <property type="match status" value="1"/>
</dbReference>
<comment type="similarity">
    <text evidence="6">Belongs to the glycosyl hydrolase 18 family.</text>
</comment>
<keyword evidence="4 5" id="KW-0326">Glycosidase</keyword>
<keyword evidence="7" id="KW-0732">Signal</keyword>
<dbReference type="GO" id="GO:0006032">
    <property type="term" value="P:chitin catabolic process"/>
    <property type="evidence" value="ECO:0007669"/>
    <property type="project" value="TreeGrafter"/>
</dbReference>
<reference evidence="9 10" key="1">
    <citation type="submission" date="2020-08" db="EMBL/GenBank/DDBJ databases">
        <title>Genomic Encyclopedia of Type Strains, Phase IV (KMG-V): Genome sequencing to study the core and pangenomes of soil and plant-associated prokaryotes.</title>
        <authorList>
            <person name="Whitman W."/>
        </authorList>
    </citation>
    <scope>NUCLEOTIDE SEQUENCE [LARGE SCALE GENOMIC DNA]</scope>
    <source>
        <strain evidence="9 10">S3M1</strain>
    </source>
</reference>
<dbReference type="Pfam" id="PF00704">
    <property type="entry name" value="Glyco_hydro_18"/>
    <property type="match status" value="1"/>
</dbReference>
<evidence type="ECO:0000259" key="8">
    <source>
        <dbReference type="PROSITE" id="PS51910"/>
    </source>
</evidence>
<evidence type="ECO:0000256" key="4">
    <source>
        <dbReference type="ARBA" id="ARBA00023295"/>
    </source>
</evidence>
<evidence type="ECO:0000256" key="5">
    <source>
        <dbReference type="RuleBase" id="RU000489"/>
    </source>
</evidence>
<name>A0A7W8ZJL0_9SPHI</name>
<dbReference type="RefSeq" id="WP_221300671.1">
    <property type="nucleotide sequence ID" value="NZ_JACHCE010000001.1"/>
</dbReference>
<dbReference type="Gene3D" id="3.40.5.30">
    <property type="entry name" value="(Trans)glycosidases - domain 2"/>
    <property type="match status" value="1"/>
</dbReference>
<feature type="domain" description="GH18" evidence="8">
    <location>
        <begin position="52"/>
        <end position="331"/>
    </location>
</feature>
<dbReference type="PROSITE" id="PS01095">
    <property type="entry name" value="GH18_1"/>
    <property type="match status" value="1"/>
</dbReference>
<dbReference type="Proteomes" id="UP000537204">
    <property type="component" value="Unassembled WGS sequence"/>
</dbReference>
<dbReference type="GO" id="GO:0005975">
    <property type="term" value="P:carbohydrate metabolic process"/>
    <property type="evidence" value="ECO:0007669"/>
    <property type="project" value="InterPro"/>
</dbReference>
<protein>
    <recommendedName>
        <fullName evidence="2">chitinase</fullName>
        <ecNumber evidence="2">3.2.1.14</ecNumber>
    </recommendedName>
</protein>
<dbReference type="GO" id="GO:0005576">
    <property type="term" value="C:extracellular region"/>
    <property type="evidence" value="ECO:0007669"/>
    <property type="project" value="TreeGrafter"/>
</dbReference>
<dbReference type="PANTHER" id="PTHR11177">
    <property type="entry name" value="CHITINASE"/>
    <property type="match status" value="1"/>
</dbReference>
<evidence type="ECO:0000256" key="3">
    <source>
        <dbReference type="ARBA" id="ARBA00022801"/>
    </source>
</evidence>
<dbReference type="GO" id="GO:0008061">
    <property type="term" value="F:chitin binding"/>
    <property type="evidence" value="ECO:0007669"/>
    <property type="project" value="InterPro"/>
</dbReference>
<comment type="catalytic activity">
    <reaction evidence="1">
        <text>Random endo-hydrolysis of N-acetyl-beta-D-glucosaminide (1-&gt;4)-beta-linkages in chitin and chitodextrins.</text>
        <dbReference type="EC" id="3.2.1.14"/>
    </reaction>
</comment>
<sequence length="465" mass="49471">MKTKNRLQLIIMPALLLLCMASCKKQGTDYAVPEAEKNANQTSVNAIAPADFKVIGYLPSWAGEVSQVQFNKLTHVNYAFILPTASGGFQALENPSKLQNLVSTAHANNVKVLVSVGGWNNGDDSAFESFAASASGRTTFTNNVINLVNQYNLDGIDIDWEYPDAGNSGNNYSALMQQLSTAMHSRGKLLTAAVVSYDGPGVQNAVFGYVDFLNIMAYDEGGANHSTYDLAVKSLNYWKGRGLPASKANLGVPFYGRSSSEYVDYKTILSRGGSPNSDSFAGIGYNGIPTIKNKTNLAFDQAGGIMFWELSQDATGGNSLLSAIDQVVVIRKGNSGNNPIPIGSTVTLKGINSKYVSGEDGAVAMTCNRATASPVETFTVVDAGGGKIALRSKGKYVSSENGVQAITCSRATIGDWEKFDWITNADGTVSFRGNNGKYISSENGTQAMTCNRAAISGWEAFGINK</sequence>
<dbReference type="AlphaFoldDB" id="A0A7W8ZJL0"/>
<dbReference type="EC" id="3.2.1.14" evidence="2"/>
<accession>A0A7W8ZJL0</accession>
<dbReference type="PANTHER" id="PTHR11177:SF317">
    <property type="entry name" value="CHITINASE 12-RELATED"/>
    <property type="match status" value="1"/>
</dbReference>
<dbReference type="InterPro" id="IPR001223">
    <property type="entry name" value="Glyco_hydro18_cat"/>
</dbReference>